<dbReference type="PANTHER" id="PTHR12862:SF0">
    <property type="entry name" value="N-ACETYL-D-GLUCOSAMINE KINASE"/>
    <property type="match status" value="1"/>
</dbReference>
<organism evidence="6 7">
    <name type="scientific">Brachionus calyciflorus</name>
    <dbReference type="NCBI Taxonomy" id="104777"/>
    <lineage>
        <taxon>Eukaryota</taxon>
        <taxon>Metazoa</taxon>
        <taxon>Spiralia</taxon>
        <taxon>Gnathifera</taxon>
        <taxon>Rotifera</taxon>
        <taxon>Eurotatoria</taxon>
        <taxon>Monogononta</taxon>
        <taxon>Pseudotrocha</taxon>
        <taxon>Ploima</taxon>
        <taxon>Brachionidae</taxon>
        <taxon>Brachionus</taxon>
    </lineage>
</organism>
<dbReference type="EMBL" id="CAJNOC010000421">
    <property type="protein sequence ID" value="CAF0759289.1"/>
    <property type="molecule type" value="Genomic_DNA"/>
</dbReference>
<comment type="similarity">
    <text evidence="1">Belongs to the eukaryotic-type N-acetylglucosamine kinase family.</text>
</comment>
<keyword evidence="7" id="KW-1185">Reference proteome</keyword>
<dbReference type="InterPro" id="IPR002731">
    <property type="entry name" value="ATPase_BadF"/>
</dbReference>
<dbReference type="EC" id="2.7.1.59" evidence="2"/>
<dbReference type="Proteomes" id="UP000663879">
    <property type="component" value="Unassembled WGS sequence"/>
</dbReference>
<comment type="caution">
    <text evidence="6">The sequence shown here is derived from an EMBL/GenBank/DDBJ whole genome shotgun (WGS) entry which is preliminary data.</text>
</comment>
<proteinExistence type="inferred from homology"/>
<accession>A0A813Q280</accession>
<dbReference type="SUPFAM" id="SSF53067">
    <property type="entry name" value="Actin-like ATPase domain"/>
    <property type="match status" value="2"/>
</dbReference>
<evidence type="ECO:0000256" key="3">
    <source>
        <dbReference type="ARBA" id="ARBA00014974"/>
    </source>
</evidence>
<dbReference type="GO" id="GO:0045127">
    <property type="term" value="F:N-acetylglucosamine kinase activity"/>
    <property type="evidence" value="ECO:0007669"/>
    <property type="project" value="UniProtKB-EC"/>
</dbReference>
<dbReference type="AlphaFoldDB" id="A0A813Q280"/>
<protein>
    <recommendedName>
        <fullName evidence="3">N-acetyl-D-glucosamine kinase</fullName>
        <ecNumber evidence="2">2.7.1.59</ecNumber>
    </recommendedName>
    <alternativeName>
        <fullName evidence="4">GlcNAc kinase</fullName>
    </alternativeName>
</protein>
<reference evidence="6" key="1">
    <citation type="submission" date="2021-02" db="EMBL/GenBank/DDBJ databases">
        <authorList>
            <person name="Nowell W R."/>
        </authorList>
    </citation>
    <scope>NUCLEOTIDE SEQUENCE</scope>
    <source>
        <strain evidence="6">Ploen Becks lab</strain>
    </source>
</reference>
<dbReference type="InterPro" id="IPR039758">
    <property type="entry name" value="NAGK-like"/>
</dbReference>
<name>A0A813Q280_9BILA</name>
<evidence type="ECO:0000259" key="5">
    <source>
        <dbReference type="Pfam" id="PF01869"/>
    </source>
</evidence>
<evidence type="ECO:0000256" key="2">
    <source>
        <dbReference type="ARBA" id="ARBA00012122"/>
    </source>
</evidence>
<gene>
    <name evidence="6" type="ORF">OXX778_LOCUS4342</name>
</gene>
<dbReference type="Gene3D" id="3.30.420.40">
    <property type="match status" value="2"/>
</dbReference>
<dbReference type="Pfam" id="PF01869">
    <property type="entry name" value="BcrAD_BadFG"/>
    <property type="match status" value="1"/>
</dbReference>
<dbReference type="InterPro" id="IPR043129">
    <property type="entry name" value="ATPase_NBD"/>
</dbReference>
<evidence type="ECO:0000313" key="6">
    <source>
        <dbReference type="EMBL" id="CAF0759289.1"/>
    </source>
</evidence>
<feature type="domain" description="ATPase BadF/BadG/BcrA/BcrD type" evidence="5">
    <location>
        <begin position="9"/>
        <end position="302"/>
    </location>
</feature>
<evidence type="ECO:0000256" key="4">
    <source>
        <dbReference type="ARBA" id="ARBA00031123"/>
    </source>
</evidence>
<sequence length="360" mass="40148">MKQIKLFCGIEGGGTKTSLSIIDEYGNLLAELKGGPSNPWLFHGEDGFKIVAKNLSEMIQEGLHHVTCRSLLGEGIYKLESVTCCLSGTGTKLARERLLSEFNNIHVNYKVFITNDSLSTIFTAFENGGIVLISGTGSNCVLVNPLNNNIHSIDDIETQCSGGWGNLLGDEGSAFWISTQLIKNIIKQNDNFLKVYDQEEFNQFKEIILEHFEIKSLREILPIFYEHRRIDKIASLTEKLAQVAQSSLNTKKALLDLFDQAGYELAKHVVSLQPKIEQSLYDANGLSIVCTGSVFKSWNLLKSGFIRGLQTQNEIRKFHLVKIQDNNSSIGACILSAKLCSFQIDFDLNRHLSILDVINI</sequence>
<dbReference type="OrthoDB" id="311172at2759"/>
<evidence type="ECO:0000256" key="1">
    <source>
        <dbReference type="ARBA" id="ARBA00006198"/>
    </source>
</evidence>
<evidence type="ECO:0000313" key="7">
    <source>
        <dbReference type="Proteomes" id="UP000663879"/>
    </source>
</evidence>
<dbReference type="PANTHER" id="PTHR12862">
    <property type="entry name" value="BADF TYPE ATPASE DOMAIN-CONTAINING PROTEIN"/>
    <property type="match status" value="1"/>
</dbReference>